<reference evidence="4 5" key="1">
    <citation type="journal article" date="2013" name="Genome Announc.">
        <title>The Draft Genome Sequence of Sphingomonas paucimobilis Strain HER1398 (Proteobacteria), Host to the Giant PAU Phage, Indicates That It Is a Member of the Genus Sphingobacterium (Bacteroidetes).</title>
        <authorList>
            <person name="White R.A.III."/>
            <person name="Suttle C.A."/>
        </authorList>
    </citation>
    <scope>NUCLEOTIDE SEQUENCE [LARGE SCALE GENOMIC DNA]</scope>
    <source>
        <strain evidence="4 5">HER1398</strain>
    </source>
</reference>
<feature type="transmembrane region" description="Helical" evidence="1">
    <location>
        <begin position="61"/>
        <end position="80"/>
    </location>
</feature>
<keyword evidence="1" id="KW-0472">Membrane</keyword>
<dbReference type="Gene3D" id="2.60.120.1440">
    <property type="match status" value="1"/>
</dbReference>
<feature type="domain" description="Protein FecR C-terminal" evidence="3">
    <location>
        <begin position="301"/>
        <end position="368"/>
    </location>
</feature>
<dbReference type="STRING" id="1346330.M472_19070"/>
<dbReference type="Pfam" id="PF16344">
    <property type="entry name" value="FecR_C"/>
    <property type="match status" value="1"/>
</dbReference>
<dbReference type="eggNOG" id="COG3712">
    <property type="taxonomic scope" value="Bacteria"/>
</dbReference>
<proteinExistence type="predicted"/>
<evidence type="ECO:0000313" key="5">
    <source>
        <dbReference type="Proteomes" id="UP000016584"/>
    </source>
</evidence>
<keyword evidence="1" id="KW-0812">Transmembrane</keyword>
<organism evidence="4 5">
    <name type="scientific">Sphingobacterium paucimobilis HER1398</name>
    <dbReference type="NCBI Taxonomy" id="1346330"/>
    <lineage>
        <taxon>Bacteria</taxon>
        <taxon>Pseudomonadati</taxon>
        <taxon>Bacteroidota</taxon>
        <taxon>Sphingobacteriia</taxon>
        <taxon>Sphingobacteriales</taxon>
        <taxon>Sphingobacteriaceae</taxon>
        <taxon>Sphingobacterium</taxon>
    </lineage>
</organism>
<sequence length="370" mass="41552">MSEEDVEDHILQLWDQLHSSTTTSMSEEESNQLFQRIVNSSLVQQDIEPAKQSTMGWFKRIGAVAAVAALILGTCTFLFLRRSVSTTDYAALPLDTAIIPGSKKAHVILEDGKSISLVGLESRDTIHTGSYLILNKGQEGISYHGKDGLANRNREVYNTLVTPLGGEYMVVLADGTKVWLNANSRLRYPTDFVTDVRTVELEGEAYFDVASLESGGKKVPFYVKTRTQTVEVLGTQFNINSYGGQITTTLVEGKVALRYKGVSKPCLLSPNYQLIYTEHTHTYEKKEIDPYYFTAWKDGSFAFDNTPLTAVMADISRWYNVEFNYETDVSDVYFSGKISKLESFESLLQTIQWTGSVKFKINGRRVTIRK</sequence>
<dbReference type="PIRSF" id="PIRSF018266">
    <property type="entry name" value="FecR"/>
    <property type="match status" value="1"/>
</dbReference>
<evidence type="ECO:0000313" key="4">
    <source>
        <dbReference type="EMBL" id="ERJ60859.1"/>
    </source>
</evidence>
<dbReference type="InterPro" id="IPR012373">
    <property type="entry name" value="Ferrdict_sens_TM"/>
</dbReference>
<comment type="caution">
    <text evidence="4">The sequence shown here is derived from an EMBL/GenBank/DDBJ whole genome shotgun (WGS) entry which is preliminary data.</text>
</comment>
<dbReference type="PANTHER" id="PTHR30273:SF2">
    <property type="entry name" value="PROTEIN FECR"/>
    <property type="match status" value="1"/>
</dbReference>
<dbReference type="AlphaFoldDB" id="U2J7F2"/>
<evidence type="ECO:0000259" key="2">
    <source>
        <dbReference type="Pfam" id="PF04773"/>
    </source>
</evidence>
<dbReference type="GO" id="GO:0016989">
    <property type="term" value="F:sigma factor antagonist activity"/>
    <property type="evidence" value="ECO:0007669"/>
    <property type="project" value="TreeGrafter"/>
</dbReference>
<evidence type="ECO:0000256" key="1">
    <source>
        <dbReference type="SAM" id="Phobius"/>
    </source>
</evidence>
<evidence type="ECO:0008006" key="6">
    <source>
        <dbReference type="Google" id="ProtNLM"/>
    </source>
</evidence>
<name>U2J7F2_9SPHI</name>
<evidence type="ECO:0000259" key="3">
    <source>
        <dbReference type="Pfam" id="PF16344"/>
    </source>
</evidence>
<dbReference type="PATRIC" id="fig|1346330.5.peg.775"/>
<accession>U2J7F2</accession>
<gene>
    <name evidence="4" type="ORF">M472_19070</name>
</gene>
<keyword evidence="5" id="KW-1185">Reference proteome</keyword>
<feature type="domain" description="FecR protein" evidence="2">
    <location>
        <begin position="159"/>
        <end position="255"/>
    </location>
</feature>
<dbReference type="PANTHER" id="PTHR30273">
    <property type="entry name" value="PERIPLASMIC SIGNAL SENSOR AND SIGMA FACTOR ACTIVATOR FECR-RELATED"/>
    <property type="match status" value="1"/>
</dbReference>
<dbReference type="Gene3D" id="3.55.50.30">
    <property type="match status" value="1"/>
</dbReference>
<keyword evidence="1" id="KW-1133">Transmembrane helix</keyword>
<dbReference type="Proteomes" id="UP000016584">
    <property type="component" value="Unassembled WGS sequence"/>
</dbReference>
<dbReference type="InterPro" id="IPR032508">
    <property type="entry name" value="FecR_C"/>
</dbReference>
<dbReference type="Pfam" id="PF04773">
    <property type="entry name" value="FecR"/>
    <property type="match status" value="1"/>
</dbReference>
<dbReference type="EMBL" id="ATDL01000004">
    <property type="protein sequence ID" value="ERJ60859.1"/>
    <property type="molecule type" value="Genomic_DNA"/>
</dbReference>
<dbReference type="InterPro" id="IPR006860">
    <property type="entry name" value="FecR"/>
</dbReference>
<protein>
    <recommendedName>
        <fullName evidence="6">FecR protein domain-containing protein</fullName>
    </recommendedName>
</protein>